<keyword evidence="1" id="KW-0732">Signal</keyword>
<accession>A0ABR2RW64</accession>
<dbReference type="EMBL" id="JBBPBN010000020">
    <property type="protein sequence ID" value="KAK9017132.1"/>
    <property type="molecule type" value="Genomic_DNA"/>
</dbReference>
<organism evidence="2 3">
    <name type="scientific">Hibiscus sabdariffa</name>
    <name type="common">roselle</name>
    <dbReference type="NCBI Taxonomy" id="183260"/>
    <lineage>
        <taxon>Eukaryota</taxon>
        <taxon>Viridiplantae</taxon>
        <taxon>Streptophyta</taxon>
        <taxon>Embryophyta</taxon>
        <taxon>Tracheophyta</taxon>
        <taxon>Spermatophyta</taxon>
        <taxon>Magnoliopsida</taxon>
        <taxon>eudicotyledons</taxon>
        <taxon>Gunneridae</taxon>
        <taxon>Pentapetalae</taxon>
        <taxon>rosids</taxon>
        <taxon>malvids</taxon>
        <taxon>Malvales</taxon>
        <taxon>Malvaceae</taxon>
        <taxon>Malvoideae</taxon>
        <taxon>Hibiscus</taxon>
    </lineage>
</organism>
<feature type="signal peptide" evidence="1">
    <location>
        <begin position="1"/>
        <end position="23"/>
    </location>
</feature>
<comment type="caution">
    <text evidence="2">The sequence shown here is derived from an EMBL/GenBank/DDBJ whole genome shotgun (WGS) entry which is preliminary data.</text>
</comment>
<evidence type="ECO:0000313" key="3">
    <source>
        <dbReference type="Proteomes" id="UP001396334"/>
    </source>
</evidence>
<proteinExistence type="predicted"/>
<sequence>MDLLWPILLLFLDKISIICLVACEGNNDGNSSDFLPPPGDYVHNLELTLWIVYSKYHVSGVAWPGSSIPSQKEEFRIRQASINGVSGSMKAGGMILWDKQKTCLSNTPHSGYYATKTCYFEACD</sequence>
<name>A0ABR2RW64_9ROSI</name>
<evidence type="ECO:0000313" key="2">
    <source>
        <dbReference type="EMBL" id="KAK9017132.1"/>
    </source>
</evidence>
<protein>
    <recommendedName>
        <fullName evidence="4">Secreted protein</fullName>
    </recommendedName>
</protein>
<feature type="chain" id="PRO_5046150066" description="Secreted protein" evidence="1">
    <location>
        <begin position="24"/>
        <end position="124"/>
    </location>
</feature>
<gene>
    <name evidence="2" type="ORF">V6N11_079616</name>
</gene>
<dbReference type="Proteomes" id="UP001396334">
    <property type="component" value="Unassembled WGS sequence"/>
</dbReference>
<keyword evidence="3" id="KW-1185">Reference proteome</keyword>
<evidence type="ECO:0000256" key="1">
    <source>
        <dbReference type="SAM" id="SignalP"/>
    </source>
</evidence>
<reference evidence="2 3" key="1">
    <citation type="journal article" date="2024" name="G3 (Bethesda)">
        <title>Genome assembly of Hibiscus sabdariffa L. provides insights into metabolisms of medicinal natural products.</title>
        <authorList>
            <person name="Kim T."/>
        </authorList>
    </citation>
    <scope>NUCLEOTIDE SEQUENCE [LARGE SCALE GENOMIC DNA]</scope>
    <source>
        <strain evidence="2">TK-2024</strain>
        <tissue evidence="2">Old leaves</tissue>
    </source>
</reference>
<evidence type="ECO:0008006" key="4">
    <source>
        <dbReference type="Google" id="ProtNLM"/>
    </source>
</evidence>